<evidence type="ECO:0000256" key="10">
    <source>
        <dbReference type="RuleBase" id="RU363130"/>
    </source>
</evidence>
<gene>
    <name evidence="12" type="ORF">AKO1_011141</name>
</gene>
<evidence type="ECO:0000256" key="2">
    <source>
        <dbReference type="ARBA" id="ARBA00007255"/>
    </source>
</evidence>
<keyword evidence="6 10" id="KW-0408">Iron</keyword>
<evidence type="ECO:0000256" key="4">
    <source>
        <dbReference type="ARBA" id="ARBA00022723"/>
    </source>
</evidence>
<evidence type="ECO:0000256" key="1">
    <source>
        <dbReference type="ARBA" id="ARBA00004273"/>
    </source>
</evidence>
<dbReference type="PANTHER" id="PTHR12743:SF8">
    <property type="entry name" value="PROTEIN HRI1"/>
    <property type="match status" value="1"/>
</dbReference>
<evidence type="ECO:0000256" key="8">
    <source>
        <dbReference type="ARBA" id="ARBA00023136"/>
    </source>
</evidence>
<dbReference type="PROSITE" id="PS00822">
    <property type="entry name" value="CYTO_HEME_LYASE_2"/>
    <property type="match status" value="1"/>
</dbReference>
<evidence type="ECO:0000313" key="13">
    <source>
        <dbReference type="Proteomes" id="UP001431209"/>
    </source>
</evidence>
<reference evidence="12 13" key="1">
    <citation type="submission" date="2024-03" db="EMBL/GenBank/DDBJ databases">
        <title>The Acrasis kona genome and developmental transcriptomes reveal deep origins of eukaryotic multicellular pathways.</title>
        <authorList>
            <person name="Sheikh S."/>
            <person name="Fu C.-J."/>
            <person name="Brown M.W."/>
            <person name="Baldauf S.L."/>
        </authorList>
    </citation>
    <scope>NUCLEOTIDE SEQUENCE [LARGE SCALE GENOMIC DNA]</scope>
    <source>
        <strain evidence="12 13">ATCC MYA-3509</strain>
    </source>
</reference>
<proteinExistence type="inferred from homology"/>
<keyword evidence="8 10" id="KW-0472">Membrane</keyword>
<keyword evidence="5 10" id="KW-0999">Mitochondrion inner membrane</keyword>
<dbReference type="EMBL" id="JAOPGA020000836">
    <property type="protein sequence ID" value="KAL0482243.1"/>
    <property type="molecule type" value="Genomic_DNA"/>
</dbReference>
<name>A0AAW2YZL1_9EUKA</name>
<comment type="catalytic activity">
    <reaction evidence="10">
        <text>holo-[cytochrome c] = apo-[cytochrome c] + heme b</text>
        <dbReference type="Rhea" id="RHEA:22648"/>
        <dbReference type="Rhea" id="RHEA-COMP:10725"/>
        <dbReference type="Rhea" id="RHEA-COMP:10726"/>
        <dbReference type="ChEBI" id="CHEBI:29950"/>
        <dbReference type="ChEBI" id="CHEBI:60344"/>
        <dbReference type="ChEBI" id="CHEBI:83739"/>
        <dbReference type="EC" id="4.4.1.17"/>
    </reaction>
</comment>
<dbReference type="GO" id="GO:0005743">
    <property type="term" value="C:mitochondrial inner membrane"/>
    <property type="evidence" value="ECO:0007669"/>
    <property type="project" value="UniProtKB-SubCell"/>
</dbReference>
<comment type="similarity">
    <text evidence="2 10">Belongs to the cytochrome c-type heme lyase family.</text>
</comment>
<keyword evidence="3 10" id="KW-0349">Heme</keyword>
<dbReference type="Proteomes" id="UP001431209">
    <property type="component" value="Unassembled WGS sequence"/>
</dbReference>
<dbReference type="Pfam" id="PF01265">
    <property type="entry name" value="Cyto_heme_lyase"/>
    <property type="match status" value="1"/>
</dbReference>
<sequence>MGNSQAVGERQEHSGCPVTGERKSTNQLNVQAIQEPAKSSGCPVMHEKQEAATESSGCPVMHNSSSVPTFRRKQKTVYNVYGEAIDPTNHMPANPNQQPHPSQNGVALSVERQKSNIPKAGSEGDDGTWLYPSPQMFYNALMRKGKGEGVRPEDMDTVIAIHNGVNEKSWDEVIKYEKALHEDCCDPRLLKFMGRPDAISPLARFKSTFMGYPKPFDRHDWILDRCGQKQQRYVIDYYYIDDADAPDVLEVDKQKGFAKPRHVYIDARPALDDLGSIYDRVMYWFKK</sequence>
<evidence type="ECO:0000256" key="5">
    <source>
        <dbReference type="ARBA" id="ARBA00022792"/>
    </source>
</evidence>
<evidence type="ECO:0000256" key="11">
    <source>
        <dbReference type="SAM" id="MobiDB-lite"/>
    </source>
</evidence>
<dbReference type="GO" id="GO:0004408">
    <property type="term" value="F:holocytochrome-c synthase activity"/>
    <property type="evidence" value="ECO:0007669"/>
    <property type="project" value="UniProtKB-EC"/>
</dbReference>
<dbReference type="GO" id="GO:0046872">
    <property type="term" value="F:metal ion binding"/>
    <property type="evidence" value="ECO:0007669"/>
    <property type="project" value="UniProtKB-KW"/>
</dbReference>
<accession>A0AAW2YZL1</accession>
<dbReference type="AlphaFoldDB" id="A0AAW2YZL1"/>
<feature type="region of interest" description="Disordered" evidence="11">
    <location>
        <begin position="1"/>
        <end position="67"/>
    </location>
</feature>
<feature type="compositionally biased region" description="Polar residues" evidence="11">
    <location>
        <begin position="52"/>
        <end position="67"/>
    </location>
</feature>
<keyword evidence="7 10" id="KW-0496">Mitochondrion</keyword>
<evidence type="ECO:0000256" key="7">
    <source>
        <dbReference type="ARBA" id="ARBA00023128"/>
    </source>
</evidence>
<keyword evidence="9 10" id="KW-0456">Lyase</keyword>
<evidence type="ECO:0000256" key="9">
    <source>
        <dbReference type="ARBA" id="ARBA00023239"/>
    </source>
</evidence>
<evidence type="ECO:0000313" key="12">
    <source>
        <dbReference type="EMBL" id="KAL0482243.1"/>
    </source>
</evidence>
<evidence type="ECO:0000256" key="6">
    <source>
        <dbReference type="ARBA" id="ARBA00023004"/>
    </source>
</evidence>
<evidence type="ECO:0000256" key="3">
    <source>
        <dbReference type="ARBA" id="ARBA00022617"/>
    </source>
</evidence>
<dbReference type="PANTHER" id="PTHR12743">
    <property type="entry name" value="CYTOCHROME C1 HEME LYASE"/>
    <property type="match status" value="1"/>
</dbReference>
<protein>
    <recommendedName>
        <fullName evidence="10">Holocytochrome c-type synthase</fullName>
        <ecNumber evidence="10">4.4.1.17</ecNumber>
    </recommendedName>
</protein>
<organism evidence="12 13">
    <name type="scientific">Acrasis kona</name>
    <dbReference type="NCBI Taxonomy" id="1008807"/>
    <lineage>
        <taxon>Eukaryota</taxon>
        <taxon>Discoba</taxon>
        <taxon>Heterolobosea</taxon>
        <taxon>Tetramitia</taxon>
        <taxon>Eutetramitia</taxon>
        <taxon>Acrasidae</taxon>
        <taxon>Acrasis</taxon>
    </lineage>
</organism>
<comment type="function">
    <text evidence="10">Lyase that catalyzes the covalent linking of the heme group to the cytochrome C apoprotein to produce the mature functional cytochrome.</text>
</comment>
<dbReference type="EC" id="4.4.1.17" evidence="10"/>
<dbReference type="InterPro" id="IPR000511">
    <property type="entry name" value="Holocyt_c/c1_synthase"/>
</dbReference>
<comment type="subcellular location">
    <subcellularLocation>
        <location evidence="1 10">Mitochondrion inner membrane</location>
    </subcellularLocation>
</comment>
<keyword evidence="4 10" id="KW-0479">Metal-binding</keyword>
<comment type="caution">
    <text evidence="12">The sequence shown here is derived from an EMBL/GenBank/DDBJ whole genome shotgun (WGS) entry which is preliminary data.</text>
</comment>
<keyword evidence="13" id="KW-1185">Reference proteome</keyword>